<dbReference type="InterPro" id="IPR050445">
    <property type="entry name" value="Bact_polysacc_biosynth/exp"/>
</dbReference>
<reference evidence="3 5" key="1">
    <citation type="submission" date="2018-06" db="EMBL/GenBank/DDBJ databases">
        <authorList>
            <consortium name="Pathogen Informatics"/>
            <person name="Doyle S."/>
        </authorList>
    </citation>
    <scope>NUCLEOTIDE SEQUENCE [LARGE SCALE GENOMIC DNA]</scope>
    <source>
        <strain evidence="3 5">NCTC11159</strain>
    </source>
</reference>
<keyword evidence="2" id="KW-0472">Membrane</keyword>
<evidence type="ECO:0000313" key="6">
    <source>
        <dbReference type="Proteomes" id="UP000295794"/>
    </source>
</evidence>
<keyword evidence="2" id="KW-1133">Transmembrane helix</keyword>
<dbReference type="GO" id="GO:0004713">
    <property type="term" value="F:protein tyrosine kinase activity"/>
    <property type="evidence" value="ECO:0007669"/>
    <property type="project" value="TreeGrafter"/>
</dbReference>
<protein>
    <submittedName>
        <fullName evidence="3">Capsular polysaccharide biosynthesis protein</fullName>
    </submittedName>
    <submittedName>
        <fullName evidence="4">Uncharacterized protein involved in exopolysaccharide biosynthesis</fullName>
    </submittedName>
</protein>
<keyword evidence="6" id="KW-1185">Reference proteome</keyword>
<dbReference type="OrthoDB" id="8559110at2"/>
<evidence type="ECO:0000313" key="3">
    <source>
        <dbReference type="EMBL" id="STQ90421.1"/>
    </source>
</evidence>
<name>A0A377Q983_9NEIS</name>
<gene>
    <name evidence="4" type="ORF">EV682_105214</name>
    <name evidence="3" type="ORF">NCTC11159_01485</name>
</gene>
<dbReference type="Proteomes" id="UP000295794">
    <property type="component" value="Unassembled WGS sequence"/>
</dbReference>
<dbReference type="Gene3D" id="3.40.50.300">
    <property type="entry name" value="P-loop containing nucleotide triphosphate hydrolases"/>
    <property type="match status" value="1"/>
</dbReference>
<evidence type="ECO:0000313" key="5">
    <source>
        <dbReference type="Proteomes" id="UP000255108"/>
    </source>
</evidence>
<dbReference type="AlphaFoldDB" id="A0A377Q983"/>
<feature type="coiled-coil region" evidence="1">
    <location>
        <begin position="325"/>
        <end position="392"/>
    </location>
</feature>
<sequence>MIEIRTFRDIIRLFFIFKREFRWALIATVILIVLGAFLLPSRYVSESRLLVKPGRAMSTVPIEYSDRQTLLAPSTQRDPILDEEKMLTGRPVIRQVAEYYLNEVSDHSEKNGWKLIKFYIKKGVSDILDGVRSVLVFIGLSEAQTPLDRLASKLEKQFVVTHEAGSSVMEISFTWDDPLIAQLVVNKWIEVYQTERGKKLANDSLYGFYERESQRIAGQIAADKAKIAEKLKDIDGMSSKEKLESLSDRINKVAAQRAEAYALQQGLASGILSAGRNAGDLPQEVSKERELSLNPTQQDLKLKLSGLIIERLDKLKNYQDQAPPILELNRSISALKERITEEKETIQRSENRVPNELVTMLKRSALERDTRVSELKAQMIAYDGELAKLKNERQRILAIDPALSDLERDLSVAEKNYRLYIDSLEKARIDRALDNSRISNIAVIEQATFSPARVFPKSLMMLLMALPAGCAVGIFVIYICYLSDQRIHDGGRVKHHFGVPLWTTVMEQKTGASAAVSASFEASIYRLYSQLPLTVLKEKGLNIGITSSRHGEGVGYLIGQFQRILSERGIPNRLADDECARPGEIVLIDASALLSNQAAFVRLKQADLILLVVEARQSTVPVVENTLSILNTAFKKVDGIIINRRQFEISSGLLSRISR</sequence>
<dbReference type="Proteomes" id="UP000255108">
    <property type="component" value="Unassembled WGS sequence"/>
</dbReference>
<dbReference type="InterPro" id="IPR027417">
    <property type="entry name" value="P-loop_NTPase"/>
</dbReference>
<organism evidence="3 5">
    <name type="scientific">Iodobacter fluviatilis</name>
    <dbReference type="NCBI Taxonomy" id="537"/>
    <lineage>
        <taxon>Bacteria</taxon>
        <taxon>Pseudomonadati</taxon>
        <taxon>Pseudomonadota</taxon>
        <taxon>Betaproteobacteria</taxon>
        <taxon>Neisseriales</taxon>
        <taxon>Chitinibacteraceae</taxon>
        <taxon>Iodobacter</taxon>
    </lineage>
</organism>
<keyword evidence="1" id="KW-0175">Coiled coil</keyword>
<keyword evidence="2" id="KW-0812">Transmembrane</keyword>
<evidence type="ECO:0000256" key="1">
    <source>
        <dbReference type="SAM" id="Coils"/>
    </source>
</evidence>
<dbReference type="RefSeq" id="WP_115226745.1">
    <property type="nucleotide sequence ID" value="NZ_CAWOLO010000005.1"/>
</dbReference>
<dbReference type="EMBL" id="UGHR01000001">
    <property type="protein sequence ID" value="STQ90421.1"/>
    <property type="molecule type" value="Genomic_DNA"/>
</dbReference>
<dbReference type="EMBL" id="SMBT01000005">
    <property type="protein sequence ID" value="TCU87089.1"/>
    <property type="molecule type" value="Genomic_DNA"/>
</dbReference>
<evidence type="ECO:0000256" key="2">
    <source>
        <dbReference type="SAM" id="Phobius"/>
    </source>
</evidence>
<proteinExistence type="predicted"/>
<accession>A0A377Q983</accession>
<evidence type="ECO:0000313" key="4">
    <source>
        <dbReference type="EMBL" id="TCU87089.1"/>
    </source>
</evidence>
<reference evidence="4 6" key="2">
    <citation type="submission" date="2019-03" db="EMBL/GenBank/DDBJ databases">
        <title>Genomic Encyclopedia of Type Strains, Phase IV (KMG-IV): sequencing the most valuable type-strain genomes for metagenomic binning, comparative biology and taxonomic classification.</title>
        <authorList>
            <person name="Goeker M."/>
        </authorList>
    </citation>
    <scope>NUCLEOTIDE SEQUENCE [LARGE SCALE GENOMIC DNA]</scope>
    <source>
        <strain evidence="4 6">DSM 3764</strain>
    </source>
</reference>
<dbReference type="PANTHER" id="PTHR32309">
    <property type="entry name" value="TYROSINE-PROTEIN KINASE"/>
    <property type="match status" value="1"/>
</dbReference>
<feature type="transmembrane region" description="Helical" evidence="2">
    <location>
        <begin position="459"/>
        <end position="482"/>
    </location>
</feature>
<feature type="transmembrane region" description="Helical" evidence="2">
    <location>
        <begin position="21"/>
        <end position="39"/>
    </location>
</feature>
<dbReference type="PANTHER" id="PTHR32309:SF13">
    <property type="entry name" value="FERRIC ENTEROBACTIN TRANSPORT PROTEIN FEPE"/>
    <property type="match status" value="1"/>
</dbReference>
<dbReference type="GO" id="GO:0005886">
    <property type="term" value="C:plasma membrane"/>
    <property type="evidence" value="ECO:0007669"/>
    <property type="project" value="TreeGrafter"/>
</dbReference>